<dbReference type="Pfam" id="PF13700">
    <property type="entry name" value="DUF4158"/>
    <property type="match status" value="1"/>
</dbReference>
<evidence type="ECO:0000259" key="6">
    <source>
        <dbReference type="Pfam" id="PF13700"/>
    </source>
</evidence>
<accession>A0A1W1W4Q3</accession>
<dbReference type="InterPro" id="IPR002513">
    <property type="entry name" value="Tn3_Tnp_DDE_dom"/>
</dbReference>
<comment type="similarity">
    <text evidence="1">Belongs to the transposase 7 family.</text>
</comment>
<sequence>MIIPFLTAPERQGYQQVPATLSETDLRQHFHLTGADREFIQRQRRDGNRLGCAVQLGLVRLMGYLPEDWFEQVPVPVATFVGQQLGLAPDALATYGERAATRSEHLQLVLRHLGYRKWQPLDSPGLEAWLLERAQEHDQLRLLLQAACQKLHQDRVLRPAISVLELLVSQALLQTDAATYQRLAPLLTPAVETQLDALLAVDPALRVTPHRWLCQPATANTPTAINQALAKLDFLHQLGLVDWDTGGLNANRRKRLAHRARHRTSQAIGRYAPAKRYPLLVAFVLESHRDVLDAVLTMFSDYWALAQRKAQREHEAHLLAIRQARETALRVFAQVARTVVDEQIPAGQVRKAVFEAIPREQVEQALQAYYALSDTRLDSPLAFLLRRYAHLKQFSGSLLRQISFTSAFAGDRFAEALALVVELQTGARRKLPADAPTDFITPSWHGFVHPQQAPERLPYELCVLATLRERLRSGDVFVPGSRKFADLESYLIPAAQWPGLRGEVLRQLGLPEDPSQRLQARLAELEALLPQVSALLAEGGEVRLEDGELVVTALQAEELPASLRVLDEQIRARMPAVELTDILVEVDGWTGFSELLREASTGGSEAPEPIYAALLAAACNIPLSDMARSTGLAYQTVWWATNQFLHEQPLRAATTRVVNQQHRQWLAQHWGGGGLSSSDGQRFPVSGQVRNAKALPRYFGYGRGVTFYTHTADHYAQYGSKVIPATERDATYVLDEVLGNETDVVIVEHATDTHGYTDLVFGLFDLLGLQYSPRLRDIGDQKLCRIRGRELAYPGLHFTGHVQPGYIEARLDDLLRVAGSFKLGYVTASLFISKLQAYPRQHNLTYVLQQYGRLIKTNFILRYLLSQPLRRKIHVQLNKGERLHALRVFLWFGGDGLIRRKQEEAQQEVVGALNLVTNLVVLWNTVYLQQVVQTLRAEGIEVRDEDLARLSPARYEHINRLGKYTFPRQVDVQPNGLRSLRKPSETAPVGA</sequence>
<dbReference type="Proteomes" id="UP000192266">
    <property type="component" value="Unassembled WGS sequence"/>
</dbReference>
<dbReference type="STRING" id="645990.SAMN00120144_4353"/>
<dbReference type="GO" id="GO:0004803">
    <property type="term" value="F:transposase activity"/>
    <property type="evidence" value="ECO:0007669"/>
    <property type="project" value="InterPro"/>
</dbReference>
<dbReference type="GO" id="GO:0003677">
    <property type="term" value="F:DNA binding"/>
    <property type="evidence" value="ECO:0007669"/>
    <property type="project" value="UniProtKB-KW"/>
</dbReference>
<evidence type="ECO:0000256" key="3">
    <source>
        <dbReference type="ARBA" id="ARBA00023125"/>
    </source>
</evidence>
<keyword evidence="4" id="KW-0233">DNA recombination</keyword>
<feature type="domain" description="DUF4158" evidence="6">
    <location>
        <begin position="5"/>
        <end position="171"/>
    </location>
</feature>
<name>A0A1W1W4Q3_9BACT</name>
<dbReference type="AlphaFoldDB" id="A0A1W1W4Q3"/>
<evidence type="ECO:0000313" key="7">
    <source>
        <dbReference type="EMBL" id="SMC00608.1"/>
    </source>
</evidence>
<organism evidence="7 8">
    <name type="scientific">Hymenobacter roseosalivarius DSM 11622</name>
    <dbReference type="NCBI Taxonomy" id="645990"/>
    <lineage>
        <taxon>Bacteria</taxon>
        <taxon>Pseudomonadati</taxon>
        <taxon>Bacteroidota</taxon>
        <taxon>Cytophagia</taxon>
        <taxon>Cytophagales</taxon>
        <taxon>Hymenobacteraceae</taxon>
        <taxon>Hymenobacter</taxon>
    </lineage>
</organism>
<evidence type="ECO:0000256" key="2">
    <source>
        <dbReference type="ARBA" id="ARBA00022578"/>
    </source>
</evidence>
<dbReference type="RefSeq" id="WP_084447987.1">
    <property type="nucleotide sequence ID" value="NZ_FWWW01000110.1"/>
</dbReference>
<dbReference type="InterPro" id="IPR047653">
    <property type="entry name" value="Tn3-like_transpos"/>
</dbReference>
<dbReference type="OrthoDB" id="922297at2"/>
<proteinExistence type="inferred from homology"/>
<dbReference type="Pfam" id="PF01526">
    <property type="entry name" value="DDE_Tnp_Tn3"/>
    <property type="match status" value="1"/>
</dbReference>
<dbReference type="GO" id="GO:0006313">
    <property type="term" value="P:DNA transposition"/>
    <property type="evidence" value="ECO:0007669"/>
    <property type="project" value="InterPro"/>
</dbReference>
<keyword evidence="3" id="KW-0238">DNA-binding</keyword>
<protein>
    <submittedName>
        <fullName evidence="7">Transposase Tn3 family protein</fullName>
    </submittedName>
</protein>
<dbReference type="EMBL" id="FWWW01000110">
    <property type="protein sequence ID" value="SMC00608.1"/>
    <property type="molecule type" value="Genomic_DNA"/>
</dbReference>
<dbReference type="NCBIfam" id="NF033527">
    <property type="entry name" value="transpos_Tn3"/>
    <property type="match status" value="1"/>
</dbReference>
<keyword evidence="2" id="KW-0815">Transposition</keyword>
<evidence type="ECO:0000256" key="4">
    <source>
        <dbReference type="ARBA" id="ARBA00023172"/>
    </source>
</evidence>
<keyword evidence="8" id="KW-1185">Reference proteome</keyword>
<dbReference type="InterPro" id="IPR025296">
    <property type="entry name" value="DUF4158"/>
</dbReference>
<gene>
    <name evidence="7" type="ORF">SAMN00120144_4353</name>
</gene>
<evidence type="ECO:0000259" key="5">
    <source>
        <dbReference type="Pfam" id="PF01526"/>
    </source>
</evidence>
<evidence type="ECO:0000313" key="8">
    <source>
        <dbReference type="Proteomes" id="UP000192266"/>
    </source>
</evidence>
<reference evidence="7 8" key="1">
    <citation type="submission" date="2017-04" db="EMBL/GenBank/DDBJ databases">
        <authorList>
            <person name="Afonso C.L."/>
            <person name="Miller P.J."/>
            <person name="Scott M.A."/>
            <person name="Spackman E."/>
            <person name="Goraichik I."/>
            <person name="Dimitrov K.M."/>
            <person name="Suarez D.L."/>
            <person name="Swayne D.E."/>
        </authorList>
    </citation>
    <scope>NUCLEOTIDE SEQUENCE [LARGE SCALE GENOMIC DNA]</scope>
    <source>
        <strain evidence="7 8">DSM 11622</strain>
    </source>
</reference>
<feature type="domain" description="Tn3 transposase DDE" evidence="5">
    <location>
        <begin position="581"/>
        <end position="964"/>
    </location>
</feature>
<evidence type="ECO:0000256" key="1">
    <source>
        <dbReference type="ARBA" id="ARBA00009402"/>
    </source>
</evidence>